<keyword evidence="8" id="KW-0460">Magnesium</keyword>
<dbReference type="STRING" id="133381.A0A2T9ZAJ6"/>
<evidence type="ECO:0000256" key="12">
    <source>
        <dbReference type="ARBA" id="ARBA00043086"/>
    </source>
</evidence>
<evidence type="ECO:0000256" key="10">
    <source>
        <dbReference type="ARBA" id="ARBA00041392"/>
    </source>
</evidence>
<evidence type="ECO:0000256" key="8">
    <source>
        <dbReference type="ARBA" id="ARBA00022842"/>
    </source>
</evidence>
<keyword evidence="6" id="KW-0808">Transferase</keyword>
<organism evidence="14 15">
    <name type="scientific">Smittium megazygosporum</name>
    <dbReference type="NCBI Taxonomy" id="133381"/>
    <lineage>
        <taxon>Eukaryota</taxon>
        <taxon>Fungi</taxon>
        <taxon>Fungi incertae sedis</taxon>
        <taxon>Zoopagomycota</taxon>
        <taxon>Kickxellomycotina</taxon>
        <taxon>Harpellomycetes</taxon>
        <taxon>Harpellales</taxon>
        <taxon>Legeriomycetaceae</taxon>
        <taxon>Smittium</taxon>
    </lineage>
</organism>
<dbReference type="GO" id="GO:0004660">
    <property type="term" value="F:protein farnesyltransferase activity"/>
    <property type="evidence" value="ECO:0007669"/>
    <property type="project" value="UniProtKB-EC"/>
</dbReference>
<evidence type="ECO:0000256" key="4">
    <source>
        <dbReference type="ARBA" id="ARBA00012702"/>
    </source>
</evidence>
<dbReference type="InterPro" id="IPR002088">
    <property type="entry name" value="Prenyl_trans_a"/>
</dbReference>
<name>A0A2T9ZAJ6_9FUNG</name>
<dbReference type="GO" id="GO:0005953">
    <property type="term" value="C:CAAX-protein geranylgeranyltransferase complex"/>
    <property type="evidence" value="ECO:0007669"/>
    <property type="project" value="TreeGrafter"/>
</dbReference>
<dbReference type="OrthoDB" id="272289at2759"/>
<keyword evidence="5" id="KW-0637">Prenyltransferase</keyword>
<dbReference type="AlphaFoldDB" id="A0A2T9ZAJ6"/>
<keyword evidence="7" id="KW-0677">Repeat</keyword>
<dbReference type="PROSITE" id="PS51147">
    <property type="entry name" value="PFTA"/>
    <property type="match status" value="5"/>
</dbReference>
<comment type="similarity">
    <text evidence="2">Belongs to the protein prenyltransferase subunit alpha family.</text>
</comment>
<evidence type="ECO:0000256" key="3">
    <source>
        <dbReference type="ARBA" id="ARBA00012700"/>
    </source>
</evidence>
<protein>
    <recommendedName>
        <fullName evidence="9">Protein farnesyltransferase/geranylgeranyltransferase type-1 subunit alpha</fullName>
        <ecNumber evidence="4">2.5.1.58</ecNumber>
        <ecNumber evidence="3">2.5.1.59</ecNumber>
    </recommendedName>
    <alternativeName>
        <fullName evidence="12">CAAX farnesyltransferase subunit alpha</fullName>
    </alternativeName>
    <alternativeName>
        <fullName evidence="11">FTase-alpha</fullName>
    </alternativeName>
    <alternativeName>
        <fullName evidence="10">Ras proteins prenyltransferase subunit alpha</fullName>
    </alternativeName>
    <alternativeName>
        <fullName evidence="13">Type I protein geranyl-geranyltransferase subunit alpha</fullName>
    </alternativeName>
</protein>
<evidence type="ECO:0000256" key="11">
    <source>
        <dbReference type="ARBA" id="ARBA00042436"/>
    </source>
</evidence>
<reference evidence="14 15" key="1">
    <citation type="journal article" date="2018" name="MBio">
        <title>Comparative Genomics Reveals the Core Gene Toolbox for the Fungus-Insect Symbiosis.</title>
        <authorList>
            <person name="Wang Y."/>
            <person name="Stata M."/>
            <person name="Wang W."/>
            <person name="Stajich J.E."/>
            <person name="White M.M."/>
            <person name="Moncalvo J.M."/>
        </authorList>
    </citation>
    <scope>NUCLEOTIDE SEQUENCE [LARGE SCALE GENOMIC DNA]</scope>
    <source>
        <strain evidence="14 15">SC-DP-2</strain>
    </source>
</reference>
<evidence type="ECO:0000313" key="15">
    <source>
        <dbReference type="Proteomes" id="UP000245609"/>
    </source>
</evidence>
<evidence type="ECO:0000256" key="6">
    <source>
        <dbReference type="ARBA" id="ARBA00022679"/>
    </source>
</evidence>
<dbReference type="SUPFAM" id="SSF48439">
    <property type="entry name" value="Protein prenylyltransferase"/>
    <property type="match status" value="1"/>
</dbReference>
<evidence type="ECO:0000256" key="13">
    <source>
        <dbReference type="ARBA" id="ARBA00043219"/>
    </source>
</evidence>
<evidence type="ECO:0000256" key="7">
    <source>
        <dbReference type="ARBA" id="ARBA00022737"/>
    </source>
</evidence>
<proteinExistence type="inferred from homology"/>
<dbReference type="PANTHER" id="PTHR11129">
    <property type="entry name" value="PROTEIN FARNESYLTRANSFERASE ALPHA SUBUNIT/RAB GERANYLGERANYL TRANSFERASE ALPHA SUBUNIT"/>
    <property type="match status" value="1"/>
</dbReference>
<evidence type="ECO:0000256" key="1">
    <source>
        <dbReference type="ARBA" id="ARBA00001946"/>
    </source>
</evidence>
<gene>
    <name evidence="14" type="ORF">BB560_003966</name>
</gene>
<comment type="caution">
    <text evidence="14">The sequence shown here is derived from an EMBL/GenBank/DDBJ whole genome shotgun (WGS) entry which is preliminary data.</text>
</comment>
<keyword evidence="15" id="KW-1185">Reference proteome</keyword>
<evidence type="ECO:0000256" key="5">
    <source>
        <dbReference type="ARBA" id="ARBA00022602"/>
    </source>
</evidence>
<sequence length="362" mass="42875">MSADSSSQQEWQDYTIRDDFKDVVPIPIDDEPNSICPIAYSEEFKITMSYLRAFLKENEISERAYEVVGHAIILNPGNFTAWLYRYQLFGALGKDVFEELDWISDIAEDVPKNYQLWYQRQKIVSNLIETKQIEKYNLDAGSKEGTVPGEGNLPSHDFQNAIIASEIQFTNKQLANDTKNFHAWAYRQYIIKSFELWEYEMKFTCEKIMNDIRNNSAWNQKYFVLTRGNSSEKITDKGVLSSEISYALEKISIAPNNESSWVYIQGLLRNHCPEMLYNDFYESIEELKKAAPFKSTIELCRFYWKYIYDRYVYFDTNQSHPQYEQLHNEWFEQAVYACEFLSEKLDPIRKNYYLYLKSKITK</sequence>
<dbReference type="Proteomes" id="UP000245609">
    <property type="component" value="Unassembled WGS sequence"/>
</dbReference>
<dbReference type="EMBL" id="MBFS01000943">
    <property type="protein sequence ID" value="PVV01611.1"/>
    <property type="molecule type" value="Genomic_DNA"/>
</dbReference>
<dbReference type="Gene3D" id="1.25.40.120">
    <property type="entry name" value="Protein prenylyltransferase"/>
    <property type="match status" value="1"/>
</dbReference>
<dbReference type="EC" id="2.5.1.59" evidence="3"/>
<dbReference type="GO" id="GO:0004662">
    <property type="term" value="F:CAAX-protein geranylgeranyltransferase activity"/>
    <property type="evidence" value="ECO:0007669"/>
    <property type="project" value="UniProtKB-EC"/>
</dbReference>
<evidence type="ECO:0000256" key="9">
    <source>
        <dbReference type="ARBA" id="ARBA00040965"/>
    </source>
</evidence>
<dbReference type="Pfam" id="PF01239">
    <property type="entry name" value="PPTA"/>
    <property type="match status" value="4"/>
</dbReference>
<dbReference type="GO" id="GO:0005965">
    <property type="term" value="C:protein farnesyltransferase complex"/>
    <property type="evidence" value="ECO:0007669"/>
    <property type="project" value="TreeGrafter"/>
</dbReference>
<evidence type="ECO:0000313" key="14">
    <source>
        <dbReference type="EMBL" id="PVV01611.1"/>
    </source>
</evidence>
<accession>A0A2T9ZAJ6</accession>
<comment type="cofactor">
    <cofactor evidence="1">
        <name>Mg(2+)</name>
        <dbReference type="ChEBI" id="CHEBI:18420"/>
    </cofactor>
</comment>
<evidence type="ECO:0000256" key="2">
    <source>
        <dbReference type="ARBA" id="ARBA00006734"/>
    </source>
</evidence>
<dbReference type="PANTHER" id="PTHR11129:SF1">
    <property type="entry name" value="PROTEIN FARNESYLTRANSFERASE_GERANYLGERANYLTRANSFERASE TYPE-1 SUBUNIT ALPHA"/>
    <property type="match status" value="1"/>
</dbReference>
<dbReference type="EC" id="2.5.1.58" evidence="4"/>